<dbReference type="InterPro" id="IPR013783">
    <property type="entry name" value="Ig-like_fold"/>
</dbReference>
<dbReference type="PANTHER" id="PTHR44103:SF1">
    <property type="entry name" value="PROPROTEIN CONVERTASE P"/>
    <property type="match status" value="1"/>
</dbReference>
<feature type="domain" description="Dystroglycan-type cadherin-like" evidence="2">
    <location>
        <begin position="747"/>
        <end position="846"/>
    </location>
</feature>
<name>A0AA49GRT3_9BACT</name>
<reference evidence="3" key="2">
    <citation type="journal article" date="2024" name="Antonie Van Leeuwenhoek">
        <title>Roseihalotalea indica gen. nov., sp. nov., a halophilic Bacteroidetes from mesopelagic Southwest Indian Ocean with higher carbohydrate metabolic potential.</title>
        <authorList>
            <person name="Chen B."/>
            <person name="Zhang M."/>
            <person name="Lin D."/>
            <person name="Ye J."/>
            <person name="Tang K."/>
        </authorList>
    </citation>
    <scope>NUCLEOTIDE SEQUENCE</scope>
    <source>
        <strain evidence="3">TK19036</strain>
    </source>
</reference>
<protein>
    <submittedName>
        <fullName evidence="3">FG-GAP-like repeat-containing protein</fullName>
    </submittedName>
</protein>
<dbReference type="PANTHER" id="PTHR44103">
    <property type="entry name" value="PROPROTEIN CONVERTASE P"/>
    <property type="match status" value="1"/>
</dbReference>
<evidence type="ECO:0000313" key="3">
    <source>
        <dbReference type="EMBL" id="WKN38343.1"/>
    </source>
</evidence>
<reference evidence="3" key="1">
    <citation type="journal article" date="2023" name="Comput. Struct. Biotechnol. J.">
        <title>Discovery of a novel marine Bacteroidetes with a rich repertoire of carbohydrate-active enzymes.</title>
        <authorList>
            <person name="Chen B."/>
            <person name="Liu G."/>
            <person name="Chen Q."/>
            <person name="Wang H."/>
            <person name="Liu L."/>
            <person name="Tang K."/>
        </authorList>
    </citation>
    <scope>NUCLEOTIDE SEQUENCE</scope>
    <source>
        <strain evidence="3">TK19036</strain>
    </source>
</reference>
<gene>
    <name evidence="3" type="ORF">K4G66_06465</name>
</gene>
<dbReference type="Pfam" id="PF05345">
    <property type="entry name" value="He_PIG"/>
    <property type="match status" value="1"/>
</dbReference>
<evidence type="ECO:0000259" key="2">
    <source>
        <dbReference type="SMART" id="SM00736"/>
    </source>
</evidence>
<dbReference type="Gene3D" id="2.60.40.10">
    <property type="entry name" value="Immunoglobulins"/>
    <property type="match status" value="1"/>
</dbReference>
<dbReference type="InterPro" id="IPR006644">
    <property type="entry name" value="Cadg"/>
</dbReference>
<dbReference type="InterPro" id="IPR026444">
    <property type="entry name" value="Secre_tail"/>
</dbReference>
<dbReference type="GO" id="GO:0016020">
    <property type="term" value="C:membrane"/>
    <property type="evidence" value="ECO:0007669"/>
    <property type="project" value="InterPro"/>
</dbReference>
<dbReference type="SUPFAM" id="SSF69318">
    <property type="entry name" value="Integrin alpha N-terminal domain"/>
    <property type="match status" value="2"/>
</dbReference>
<keyword evidence="1" id="KW-0732">Signal</keyword>
<dbReference type="AlphaFoldDB" id="A0AA49GRT3"/>
<dbReference type="InterPro" id="IPR028994">
    <property type="entry name" value="Integrin_alpha_N"/>
</dbReference>
<dbReference type="GO" id="GO:0005509">
    <property type="term" value="F:calcium ion binding"/>
    <property type="evidence" value="ECO:0007669"/>
    <property type="project" value="InterPro"/>
</dbReference>
<organism evidence="3">
    <name type="scientific">Roseihalotalea indica</name>
    <dbReference type="NCBI Taxonomy" id="2867963"/>
    <lineage>
        <taxon>Bacteria</taxon>
        <taxon>Pseudomonadati</taxon>
        <taxon>Bacteroidota</taxon>
        <taxon>Cytophagia</taxon>
        <taxon>Cytophagales</taxon>
        <taxon>Catalimonadaceae</taxon>
        <taxon>Roseihalotalea</taxon>
    </lineage>
</organism>
<dbReference type="EMBL" id="CP120682">
    <property type="protein sequence ID" value="WKN38343.1"/>
    <property type="molecule type" value="Genomic_DNA"/>
</dbReference>
<dbReference type="InterPro" id="IPR013517">
    <property type="entry name" value="FG-GAP"/>
</dbReference>
<dbReference type="NCBIfam" id="TIGR04183">
    <property type="entry name" value="Por_Secre_tail"/>
    <property type="match status" value="1"/>
</dbReference>
<proteinExistence type="predicted"/>
<dbReference type="InterPro" id="IPR015919">
    <property type="entry name" value="Cadherin-like_sf"/>
</dbReference>
<dbReference type="SUPFAM" id="SSF49313">
    <property type="entry name" value="Cadherin-like"/>
    <property type="match status" value="1"/>
</dbReference>
<dbReference type="Pfam" id="PF13517">
    <property type="entry name" value="FG-GAP_3"/>
    <property type="match status" value="2"/>
</dbReference>
<sequence>MKRHFSIALFFVLSAPVTLYGQSLFEDKTTLLTRAGQRDFLLADDFDNDGDQDLLVLQPSNDPDKAGGIYYLLYNNEEGDFSEELLVSTDSVNWENIRTGDLNNDGLQDIIYYRFEDEQVVWLRNQGAGDFALQDALLTNYLGGVFEIEDVTGDSLDDIVYMNFDDEPQLLLQENQGNEAFSEPQVVASGELVHIADFDADGLPDLFTLDSEGSTIIWHRNNGDGTYTANTTNVENESPFATPNILVADFAGDATNELIISYPVGGETGTLAPKLYSFDENEEFIFQSSLSDPETFNLSPSNVSVNDIDQDGDLDMLASFKFALAFSRIESDYDEYVGWYENTGNFQFAPRLLDNALLEGSYIDLNSDQQLDIILDASGELIWMENLGQAVFADPGYLTNQSPLVTSFLDEEVTNINFGDINQDGLPELIVSEGISNKIQYFANDSEMLASSPSLLTLTTLKPTDVAIFEASGDEENDVIVVGGDVLEGLDIYRYTTQEDFSWEVKDTLYSGLSDTELMIGDFDGDTRMDIAFSEREQSVDGEIIILLNQNFEALNTEIIGTIQAVYDINGDGKTDIITEDGIYSQNQEGEFELIRSLDFSFSHASDINGDSLLDFLLVSEVEVTLYLAGEDESYQEQTLTFEGDYDFTATPWLLIDIDNDQDKDLVFIHDTGANRKLAFLRNTNGTTTFSGYTVIDSFNDTNFRLYSHDIDQDTDTDLVILTDTELAWYKSNAYGEEFPPENSVPVVANPIEDQQVTVNEEFIFTIADSVFQDADEGDTLTLSVMLTDSTDLPDWLNFDPQTNTLSGTPPKAGLTLDIRITATDSAAASVSDEFTITVTAEGENPVASLENDLTEGVGVYPVPASGELFLESQKAYLQSYQLLDIQGRMVSTQQLNQQESARIRVDISSLKKGVYLLKIQTREQTYQRRVLIE</sequence>
<evidence type="ECO:0000256" key="1">
    <source>
        <dbReference type="ARBA" id="ARBA00022729"/>
    </source>
</evidence>
<dbReference type="Pfam" id="PF18962">
    <property type="entry name" value="Por_Secre_tail"/>
    <property type="match status" value="1"/>
</dbReference>
<accession>A0AA49GRT3</accession>
<dbReference type="SMART" id="SM00736">
    <property type="entry name" value="CADG"/>
    <property type="match status" value="1"/>
</dbReference>
<dbReference type="Gene3D" id="2.130.10.130">
    <property type="entry name" value="Integrin alpha, N-terminal"/>
    <property type="match status" value="3"/>
</dbReference>